<keyword evidence="6 10" id="KW-0407">Ion channel</keyword>
<dbReference type="GO" id="GO:0140114">
    <property type="term" value="P:cellular detoxification of fluoride"/>
    <property type="evidence" value="ECO:0007669"/>
    <property type="project" value="UniProtKB-UniRule"/>
</dbReference>
<dbReference type="GO" id="GO:0046872">
    <property type="term" value="F:metal ion binding"/>
    <property type="evidence" value="ECO:0007669"/>
    <property type="project" value="UniProtKB-KW"/>
</dbReference>
<evidence type="ECO:0000256" key="2">
    <source>
        <dbReference type="ARBA" id="ARBA00022475"/>
    </source>
</evidence>
<name>A0A4P6KIQ6_9MICO</name>
<dbReference type="GO" id="GO:0005886">
    <property type="term" value="C:plasma membrane"/>
    <property type="evidence" value="ECO:0007669"/>
    <property type="project" value="UniProtKB-SubCell"/>
</dbReference>
<keyword evidence="10" id="KW-0406">Ion transport</keyword>
<dbReference type="InterPro" id="IPR003691">
    <property type="entry name" value="FluC"/>
</dbReference>
<dbReference type="OrthoDB" id="5148600at2"/>
<feature type="transmembrane region" description="Helical" evidence="10">
    <location>
        <begin position="6"/>
        <end position="24"/>
    </location>
</feature>
<evidence type="ECO:0000256" key="10">
    <source>
        <dbReference type="HAMAP-Rule" id="MF_00454"/>
    </source>
</evidence>
<gene>
    <name evidence="10" type="primary">fluC</name>
    <name evidence="10" type="synonym">crcB</name>
    <name evidence="11" type="ORF">EVS81_15040</name>
</gene>
<dbReference type="PANTHER" id="PTHR28259">
    <property type="entry name" value="FLUORIDE EXPORT PROTEIN 1-RELATED"/>
    <property type="match status" value="1"/>
</dbReference>
<keyword evidence="10" id="KW-0915">Sodium</keyword>
<keyword evidence="10" id="KW-0479">Metal-binding</keyword>
<feature type="binding site" evidence="10">
    <location>
        <position position="76"/>
    </location>
    <ligand>
        <name>Na(+)</name>
        <dbReference type="ChEBI" id="CHEBI:29101"/>
        <note>structural</note>
    </ligand>
</feature>
<keyword evidence="5 10" id="KW-0472">Membrane</keyword>
<dbReference type="Proteomes" id="UP000289260">
    <property type="component" value="Chromosome"/>
</dbReference>
<dbReference type="AlphaFoldDB" id="A0A4P6KIQ6"/>
<evidence type="ECO:0000256" key="3">
    <source>
        <dbReference type="ARBA" id="ARBA00022692"/>
    </source>
</evidence>
<sequence length="121" mass="12286">MNGVWVALGIAAAGGVGAAARHLVDNSLPDRVRERFPWGIMVINLTGSFVLGILVGLSLEHPIASVLSGGLLGGYTTFSTASLDTVRLLAARRPVAALFNGPGMLVLAIALAGAGILLARA</sequence>
<evidence type="ECO:0000313" key="12">
    <source>
        <dbReference type="Proteomes" id="UP000289260"/>
    </source>
</evidence>
<feature type="transmembrane region" description="Helical" evidence="10">
    <location>
        <begin position="36"/>
        <end position="57"/>
    </location>
</feature>
<proteinExistence type="inferred from homology"/>
<accession>A0A4P6KIQ6</accession>
<keyword evidence="4 10" id="KW-1133">Transmembrane helix</keyword>
<evidence type="ECO:0000256" key="1">
    <source>
        <dbReference type="ARBA" id="ARBA00004651"/>
    </source>
</evidence>
<comment type="catalytic activity">
    <reaction evidence="8">
        <text>fluoride(in) = fluoride(out)</text>
        <dbReference type="Rhea" id="RHEA:76159"/>
        <dbReference type="ChEBI" id="CHEBI:17051"/>
    </reaction>
    <physiologicalReaction direction="left-to-right" evidence="8">
        <dbReference type="Rhea" id="RHEA:76160"/>
    </physiologicalReaction>
</comment>
<keyword evidence="3 10" id="KW-0812">Transmembrane</keyword>
<dbReference type="HAMAP" id="MF_00454">
    <property type="entry name" value="FluC"/>
    <property type="match status" value="1"/>
</dbReference>
<comment type="similarity">
    <text evidence="7 10">Belongs to the fluoride channel Fluc/FEX (TC 1.A.43) family.</text>
</comment>
<evidence type="ECO:0000256" key="9">
    <source>
        <dbReference type="ARBA" id="ARBA00049940"/>
    </source>
</evidence>
<dbReference type="RefSeq" id="WP_130111093.1">
    <property type="nucleotide sequence ID" value="NZ_CP035806.1"/>
</dbReference>
<dbReference type="EMBL" id="CP035806">
    <property type="protein sequence ID" value="QBE49981.1"/>
    <property type="molecule type" value="Genomic_DNA"/>
</dbReference>
<feature type="transmembrane region" description="Helical" evidence="10">
    <location>
        <begin position="63"/>
        <end position="83"/>
    </location>
</feature>
<comment type="subcellular location">
    <subcellularLocation>
        <location evidence="1 10">Cell membrane</location>
        <topology evidence="1 10">Multi-pass membrane protein</topology>
    </subcellularLocation>
</comment>
<evidence type="ECO:0000256" key="8">
    <source>
        <dbReference type="ARBA" id="ARBA00035585"/>
    </source>
</evidence>
<feature type="transmembrane region" description="Helical" evidence="10">
    <location>
        <begin position="95"/>
        <end position="119"/>
    </location>
</feature>
<evidence type="ECO:0000256" key="7">
    <source>
        <dbReference type="ARBA" id="ARBA00035120"/>
    </source>
</evidence>
<dbReference type="PANTHER" id="PTHR28259:SF1">
    <property type="entry name" value="FLUORIDE EXPORT PROTEIN 1-RELATED"/>
    <property type="match status" value="1"/>
</dbReference>
<comment type="function">
    <text evidence="9 10">Fluoride-specific ion channel. Important for reducing fluoride concentration in the cell, thus reducing its toxicity.</text>
</comment>
<dbReference type="Pfam" id="PF02537">
    <property type="entry name" value="CRCB"/>
    <property type="match status" value="1"/>
</dbReference>
<dbReference type="GO" id="GO:0062054">
    <property type="term" value="F:fluoride channel activity"/>
    <property type="evidence" value="ECO:0007669"/>
    <property type="project" value="UniProtKB-UniRule"/>
</dbReference>
<reference evidence="11 12" key="1">
    <citation type="submission" date="2019-02" db="EMBL/GenBank/DDBJ databases">
        <authorList>
            <person name="Sun L."/>
            <person name="Pan D."/>
            <person name="Wu X."/>
        </authorList>
    </citation>
    <scope>NUCLEOTIDE SEQUENCE [LARGE SCALE GENOMIC DNA]</scope>
    <source>
        <strain evidence="11 12">JW-1</strain>
    </source>
</reference>
<keyword evidence="12" id="KW-1185">Reference proteome</keyword>
<evidence type="ECO:0000313" key="11">
    <source>
        <dbReference type="EMBL" id="QBE49981.1"/>
    </source>
</evidence>
<comment type="activity regulation">
    <text evidence="10">Na(+) is not transported, but it plays an essential structural role and its presence is essential for fluoride channel function.</text>
</comment>
<dbReference type="KEGG" id="ltr:EVS81_15040"/>
<organism evidence="11 12">
    <name type="scientific">Leucobacter triazinivorans</name>
    <dbReference type="NCBI Taxonomy" id="1784719"/>
    <lineage>
        <taxon>Bacteria</taxon>
        <taxon>Bacillati</taxon>
        <taxon>Actinomycetota</taxon>
        <taxon>Actinomycetes</taxon>
        <taxon>Micrococcales</taxon>
        <taxon>Microbacteriaceae</taxon>
        <taxon>Leucobacter</taxon>
    </lineage>
</organism>
<feature type="binding site" evidence="10">
    <location>
        <position position="73"/>
    </location>
    <ligand>
        <name>Na(+)</name>
        <dbReference type="ChEBI" id="CHEBI:29101"/>
        <note>structural</note>
    </ligand>
</feature>
<evidence type="ECO:0000256" key="4">
    <source>
        <dbReference type="ARBA" id="ARBA00022989"/>
    </source>
</evidence>
<keyword evidence="10" id="KW-0813">Transport</keyword>
<protein>
    <recommendedName>
        <fullName evidence="10">Fluoride-specific ion channel FluC</fullName>
    </recommendedName>
</protein>
<evidence type="ECO:0000256" key="6">
    <source>
        <dbReference type="ARBA" id="ARBA00023303"/>
    </source>
</evidence>
<keyword evidence="2 10" id="KW-1003">Cell membrane</keyword>
<evidence type="ECO:0000256" key="5">
    <source>
        <dbReference type="ARBA" id="ARBA00023136"/>
    </source>
</evidence>